<keyword evidence="2" id="KW-1185">Reference proteome</keyword>
<reference evidence="1 2" key="1">
    <citation type="submission" date="2020-08" db="EMBL/GenBank/DDBJ databases">
        <title>A Genomic Blueprint of the Chicken Gut Microbiome.</title>
        <authorList>
            <person name="Gilroy R."/>
            <person name="Ravi A."/>
            <person name="Getino M."/>
            <person name="Pursley I."/>
            <person name="Horton D.L."/>
            <person name="Alikhan N.-F."/>
            <person name="Baker D."/>
            <person name="Gharbi K."/>
            <person name="Hall N."/>
            <person name="Watson M."/>
            <person name="Adriaenssens E.M."/>
            <person name="Foster-Nyarko E."/>
            <person name="Jarju S."/>
            <person name="Secka A."/>
            <person name="Antonio M."/>
            <person name="Oren A."/>
            <person name="Chaudhuri R."/>
            <person name="La Ragione R.M."/>
            <person name="Hildebrand F."/>
            <person name="Pallen M.J."/>
        </authorList>
    </citation>
    <scope>NUCLEOTIDE SEQUENCE [LARGE SCALE GENOMIC DNA]</scope>
    <source>
        <strain evidence="1 2">Sa2CUA9</strain>
    </source>
</reference>
<proteinExistence type="predicted"/>
<name>A0ABR8U354_9CELL</name>
<sequence>MISWDLALALREAGVRWHPASGDRFRLLGVGPEGDVFTVSDMTIEPHEFDTGVVLGFNGTTEWALDSVALEDALWHPLESQLRSLLGGTFRWLQRFVEDDDAPAYLVEIELAGRKVAFRGHDPADAYGEALLHLVMASSGPDAGREVAT</sequence>
<dbReference type="EMBL" id="JACSQF010000022">
    <property type="protein sequence ID" value="MBD7982473.1"/>
    <property type="molecule type" value="Genomic_DNA"/>
</dbReference>
<organism evidence="1 2">
    <name type="scientific">Oerskovia merdavium</name>
    <dbReference type="NCBI Taxonomy" id="2762227"/>
    <lineage>
        <taxon>Bacteria</taxon>
        <taxon>Bacillati</taxon>
        <taxon>Actinomycetota</taxon>
        <taxon>Actinomycetes</taxon>
        <taxon>Micrococcales</taxon>
        <taxon>Cellulomonadaceae</taxon>
        <taxon>Oerskovia</taxon>
    </lineage>
</organism>
<comment type="caution">
    <text evidence="1">The sequence shown here is derived from an EMBL/GenBank/DDBJ whole genome shotgun (WGS) entry which is preliminary data.</text>
</comment>
<evidence type="ECO:0000313" key="2">
    <source>
        <dbReference type="Proteomes" id="UP000655570"/>
    </source>
</evidence>
<protein>
    <recommendedName>
        <fullName evidence="3">Pilus assembly protein CpaE</fullName>
    </recommendedName>
</protein>
<dbReference type="RefSeq" id="WP_191805676.1">
    <property type="nucleotide sequence ID" value="NZ_JACSQF010000022.1"/>
</dbReference>
<accession>A0ABR8U354</accession>
<evidence type="ECO:0000313" key="1">
    <source>
        <dbReference type="EMBL" id="MBD7982473.1"/>
    </source>
</evidence>
<dbReference type="Proteomes" id="UP000655570">
    <property type="component" value="Unassembled WGS sequence"/>
</dbReference>
<evidence type="ECO:0008006" key="3">
    <source>
        <dbReference type="Google" id="ProtNLM"/>
    </source>
</evidence>
<gene>
    <name evidence="1" type="ORF">H9641_17385</name>
</gene>